<dbReference type="Gene3D" id="3.40.50.11350">
    <property type="match status" value="1"/>
</dbReference>
<dbReference type="GO" id="GO:0016020">
    <property type="term" value="C:membrane"/>
    <property type="evidence" value="ECO:0007669"/>
    <property type="project" value="InterPro"/>
</dbReference>
<keyword evidence="2" id="KW-0808">Transferase</keyword>
<reference evidence="3 4" key="1">
    <citation type="submission" date="2013-04" db="EMBL/GenBank/DDBJ databases">
        <title>The Genome Sequence of Bacteroides vulgatus dnLKV7.</title>
        <authorList>
            <consortium name="The Broad Institute Genomics Platform"/>
            <consortium name="The Broad Institute Genome Sequencing Center for Infectious Disease"/>
            <person name="Earl A."/>
            <person name="Xavier R."/>
            <person name="Kuhn K."/>
            <person name="Stappenbeck T."/>
            <person name="Walker B."/>
            <person name="Young S."/>
            <person name="Zeng Q."/>
            <person name="Gargeya S."/>
            <person name="Fitzgerald M."/>
            <person name="Haas B."/>
            <person name="Abouelleil A."/>
            <person name="Allen A.W."/>
            <person name="Alvarado L."/>
            <person name="Arachchi H.M."/>
            <person name="Berlin A.M."/>
            <person name="Chapman S.B."/>
            <person name="Gainer-Dewar J."/>
            <person name="Goldberg J."/>
            <person name="Griggs A."/>
            <person name="Gujja S."/>
            <person name="Hansen M."/>
            <person name="Howarth C."/>
            <person name="Imamovic A."/>
            <person name="Ireland A."/>
            <person name="Larimer J."/>
            <person name="McCowan C."/>
            <person name="Murphy C."/>
            <person name="Pearson M."/>
            <person name="Poon T.W."/>
            <person name="Priest M."/>
            <person name="Roberts A."/>
            <person name="Saif S."/>
            <person name="Shea T."/>
            <person name="Sisk P."/>
            <person name="Sykes S."/>
            <person name="Wortman J."/>
            <person name="Nusbaum C."/>
            <person name="Birren B."/>
        </authorList>
    </citation>
    <scope>NUCLEOTIDE SEQUENCE [LARGE SCALE GENOMIC DNA]</scope>
    <source>
        <strain evidence="4">dnLKV7</strain>
    </source>
</reference>
<dbReference type="EMBL" id="ASSN01000009">
    <property type="protein sequence ID" value="EOS04385.1"/>
    <property type="molecule type" value="Genomic_DNA"/>
</dbReference>
<dbReference type="Proteomes" id="UP000014151">
    <property type="component" value="Unassembled WGS sequence"/>
</dbReference>
<sequence length="272" mass="32655">MKILVFTGGLGNQIFGYAFYCWIKDKFPQQNFYGIYNHKKLSEHYGLEINKWFNVILPQSHWKATFLTGIMYIVKHLCPKNRFLDLNQRSCINENALIYFAFKLSNKYIPQYNWITWKIDEESLSFQNKQALEIIRKSESIFIHVRRGDYLSPKYIARFEGTCPVEYYNKSIEDIKKRVDHPKFFYFSDDIEWVKKNLPFNDAYFIDWNTGENSPLDMFLMSQCKYAIIANSTFSYWGAMLGRKKELVYYPTKWINSEFGNPHIFPEDWKTY</sequence>
<dbReference type="RefSeq" id="WP_016270636.1">
    <property type="nucleotide sequence ID" value="NZ_KE159474.1"/>
</dbReference>
<dbReference type="InterPro" id="IPR002516">
    <property type="entry name" value="Glyco_trans_11"/>
</dbReference>
<dbReference type="HOGENOM" id="CLU_043399_3_1_10"/>
<evidence type="ECO:0000256" key="2">
    <source>
        <dbReference type="ARBA" id="ARBA00022679"/>
    </source>
</evidence>
<comment type="caution">
    <text evidence="3">The sequence shown here is derived from an EMBL/GenBank/DDBJ whole genome shotgun (WGS) entry which is preliminary data.</text>
</comment>
<dbReference type="PATRIC" id="fig|1235786.3.peg.1426"/>
<organism evidence="3 4">
    <name type="scientific">Phocaeicola vulgatus dnLKV7</name>
    <dbReference type="NCBI Taxonomy" id="1235786"/>
    <lineage>
        <taxon>Bacteria</taxon>
        <taxon>Pseudomonadati</taxon>
        <taxon>Bacteroidota</taxon>
        <taxon>Bacteroidia</taxon>
        <taxon>Bacteroidales</taxon>
        <taxon>Bacteroidaceae</taxon>
        <taxon>Phocaeicola</taxon>
    </lineage>
</organism>
<gene>
    <name evidence="3" type="ORF">C800_01383</name>
</gene>
<evidence type="ECO:0000313" key="3">
    <source>
        <dbReference type="EMBL" id="EOS04385.1"/>
    </source>
</evidence>
<dbReference type="Pfam" id="PF01531">
    <property type="entry name" value="Glyco_transf_11"/>
    <property type="match status" value="1"/>
</dbReference>
<dbReference type="GO" id="GO:0005975">
    <property type="term" value="P:carbohydrate metabolic process"/>
    <property type="evidence" value="ECO:0007669"/>
    <property type="project" value="InterPro"/>
</dbReference>
<dbReference type="GO" id="GO:0008107">
    <property type="term" value="F:galactoside 2-alpha-L-fucosyltransferase activity"/>
    <property type="evidence" value="ECO:0007669"/>
    <property type="project" value="InterPro"/>
</dbReference>
<name>R9HT40_PHOVU</name>
<dbReference type="PANTHER" id="PTHR11927">
    <property type="entry name" value="GALACTOSIDE 2-L-FUCOSYLTRANSFERASE"/>
    <property type="match status" value="1"/>
</dbReference>
<evidence type="ECO:0000256" key="1">
    <source>
        <dbReference type="ARBA" id="ARBA00022676"/>
    </source>
</evidence>
<evidence type="ECO:0008006" key="5">
    <source>
        <dbReference type="Google" id="ProtNLM"/>
    </source>
</evidence>
<protein>
    <recommendedName>
        <fullName evidence="5">Glycosyl transferase family 11</fullName>
    </recommendedName>
</protein>
<dbReference type="PANTHER" id="PTHR11927:SF9">
    <property type="entry name" value="L-FUCOSYLTRANSFERASE"/>
    <property type="match status" value="1"/>
</dbReference>
<dbReference type="CDD" id="cd11301">
    <property type="entry name" value="Fut1_Fut2_like"/>
    <property type="match status" value="1"/>
</dbReference>
<proteinExistence type="predicted"/>
<keyword evidence="1" id="KW-0328">Glycosyltransferase</keyword>
<dbReference type="AlphaFoldDB" id="R9HT40"/>
<accession>R9HT40</accession>
<evidence type="ECO:0000313" key="4">
    <source>
        <dbReference type="Proteomes" id="UP000014151"/>
    </source>
</evidence>